<reference evidence="2 3" key="1">
    <citation type="journal article" date="2019" name="Science, e1252229">
        <title>Invertible promoters mediate bacterial phase variation, antibiotic resistance, and host adaptation in the gut.</title>
        <authorList>
            <person name="Jiang X."/>
            <person name="Hall A.B."/>
            <person name="Arthur T.D."/>
            <person name="Plichta D.R."/>
            <person name="Covington C.T."/>
            <person name="Poyet M."/>
            <person name="Crothers J."/>
            <person name="Moses P.L."/>
            <person name="Tolonen A.C."/>
            <person name="Vlamakis H."/>
            <person name="Alm E.J."/>
            <person name="Xavier R.J."/>
        </authorList>
    </citation>
    <scope>NUCLEOTIDE SEQUENCE [LARGE SCALE GENOMIC DNA]</scope>
    <source>
        <strain evidence="3">aa_0143</strain>
    </source>
</reference>
<dbReference type="InterPro" id="IPR037914">
    <property type="entry name" value="SpoVT-AbrB_sf"/>
</dbReference>
<protein>
    <submittedName>
        <fullName evidence="2">AbrB/MazE/SpoVT family DNA-binding domain-containing protein</fullName>
    </submittedName>
</protein>
<dbReference type="NCBIfam" id="TIGR01439">
    <property type="entry name" value="lp_hng_hel_AbrB"/>
    <property type="match status" value="1"/>
</dbReference>
<dbReference type="RefSeq" id="WP_129794988.1">
    <property type="nucleotide sequence ID" value="NZ_DBGDEU010000040.1"/>
</dbReference>
<organism evidence="2 3">
    <name type="scientific">[Ruminococcus] torques</name>
    <dbReference type="NCBI Taxonomy" id="33039"/>
    <lineage>
        <taxon>Bacteria</taxon>
        <taxon>Bacillati</taxon>
        <taxon>Bacillota</taxon>
        <taxon>Clostridia</taxon>
        <taxon>Lachnospirales</taxon>
        <taxon>Lachnospiraceae</taxon>
        <taxon>Mediterraneibacter</taxon>
    </lineage>
</organism>
<dbReference type="SUPFAM" id="SSF89447">
    <property type="entry name" value="AbrB/MazE/MraZ-like"/>
    <property type="match status" value="1"/>
</dbReference>
<evidence type="ECO:0000259" key="1">
    <source>
        <dbReference type="Pfam" id="PF04014"/>
    </source>
</evidence>
<sequence>MADYKTNLNYKSSGWFFLCNLYKNGKTRKRCKRMNDSAFLNSRRTGIFKDMSNGTICIPKDLRDNNGLEKNDRVELIPMQEGIYIRKAYGEKKCQ</sequence>
<dbReference type="Pfam" id="PF04014">
    <property type="entry name" value="MazE_antitoxin"/>
    <property type="match status" value="1"/>
</dbReference>
<evidence type="ECO:0000313" key="3">
    <source>
        <dbReference type="Proteomes" id="UP000292665"/>
    </source>
</evidence>
<dbReference type="Gene3D" id="2.10.260.10">
    <property type="match status" value="1"/>
</dbReference>
<gene>
    <name evidence="2" type="ORF">EAI93_11750</name>
</gene>
<feature type="domain" description="SpoVT-AbrB" evidence="1">
    <location>
        <begin position="52"/>
        <end position="87"/>
    </location>
</feature>
<proteinExistence type="predicted"/>
<comment type="caution">
    <text evidence="2">The sequence shown here is derived from an EMBL/GenBank/DDBJ whole genome shotgun (WGS) entry which is preliminary data.</text>
</comment>
<dbReference type="InterPro" id="IPR007159">
    <property type="entry name" value="SpoVT-AbrB_dom"/>
</dbReference>
<evidence type="ECO:0000313" key="2">
    <source>
        <dbReference type="EMBL" id="RYS77836.1"/>
    </source>
</evidence>
<dbReference type="Proteomes" id="UP000292665">
    <property type="component" value="Unassembled WGS sequence"/>
</dbReference>
<accession>A0A4Q5C5E3</accession>
<dbReference type="EMBL" id="RCYR01000029">
    <property type="protein sequence ID" value="RYS77836.1"/>
    <property type="molecule type" value="Genomic_DNA"/>
</dbReference>
<keyword evidence="2" id="KW-0238">DNA-binding</keyword>
<name>A0A4Q5C5E3_9FIRM</name>
<dbReference type="AlphaFoldDB" id="A0A4Q5C5E3"/>
<dbReference type="GO" id="GO:0003677">
    <property type="term" value="F:DNA binding"/>
    <property type="evidence" value="ECO:0007669"/>
    <property type="project" value="UniProtKB-KW"/>
</dbReference>